<name>A0A2A6DZY0_9BACL</name>
<dbReference type="NCBIfam" id="TIGR02876">
    <property type="entry name" value="spore_yqfD"/>
    <property type="match status" value="1"/>
</dbReference>
<evidence type="ECO:0000313" key="1">
    <source>
        <dbReference type="EMBL" id="PDO10285.1"/>
    </source>
</evidence>
<protein>
    <submittedName>
        <fullName evidence="1">Sporulation protein YqfD</fullName>
    </submittedName>
</protein>
<dbReference type="EMBL" id="MOXJ01000016">
    <property type="protein sequence ID" value="PDO10285.1"/>
    <property type="molecule type" value="Genomic_DNA"/>
</dbReference>
<dbReference type="AlphaFoldDB" id="A0A2A6DZY0"/>
<dbReference type="PIRSF" id="PIRSF029895">
    <property type="entry name" value="SpoIV"/>
    <property type="match status" value="1"/>
</dbReference>
<dbReference type="InterPro" id="IPR010690">
    <property type="entry name" value="YqfD"/>
</dbReference>
<gene>
    <name evidence="1" type="ORF">BLM47_07980</name>
</gene>
<proteinExistence type="predicted"/>
<accession>A0A2A6DZY0</accession>
<dbReference type="Pfam" id="PF06898">
    <property type="entry name" value="YqfD"/>
    <property type="match status" value="1"/>
</dbReference>
<dbReference type="Proteomes" id="UP000243688">
    <property type="component" value="Unassembled WGS sequence"/>
</dbReference>
<sequence length="409" mass="46497">MFSEWLDRLRGTVVVEIRGFRPDAMLDAMRSANIVVRQAKFRRIERRGGAVEDVLEVRLSTRDALRLRPLLKRTGCRMRVRAKYGWPFWLARLSRNASFAVGACMFTAVFFLLSQIVWDVDVEIEGSRLTTEQVLKAAETYGLRPYRWKFSLPPVETMAAELYRYIPDASWIGVEWRGTRATIRVVEMKRPEPRPVKGPRHLVASRDAEVTAIFAETGRPVVRPHALVRKGDVLISGWIGTDERKIAVAAEGTVRGLVWDIVEVEVPLARTVRTYTGGTSVRYAVAWGDRRFRLPGVGTAKSGEEKVEERLFTLRWGDWVSPLGVVRQEVRRTRTATIVWTQEQAMEAARAEIRKAVEFRYGEEIGPVRENILQVRADNDKVYLKAHVEVEIDIAQEQPIAPAENGASS</sequence>
<evidence type="ECO:0000313" key="2">
    <source>
        <dbReference type="Proteomes" id="UP000243688"/>
    </source>
</evidence>
<organism evidence="1 2">
    <name type="scientific">Candidatus Reconcilbacillus cellulovorans</name>
    <dbReference type="NCBI Taxonomy" id="1906605"/>
    <lineage>
        <taxon>Bacteria</taxon>
        <taxon>Bacillati</taxon>
        <taxon>Bacillota</taxon>
        <taxon>Bacilli</taxon>
        <taxon>Bacillales</taxon>
        <taxon>Paenibacillaceae</taxon>
        <taxon>Candidatus Reconcilbacillus</taxon>
    </lineage>
</organism>
<reference evidence="1 2" key="1">
    <citation type="submission" date="2016-12" db="EMBL/GenBank/DDBJ databases">
        <title>Candidatus Reconcilibacillus cellulovorans genome.</title>
        <authorList>
            <person name="Kolinko S."/>
            <person name="Wu Y.-W."/>
            <person name="Tachea F."/>
            <person name="Denzel E."/>
            <person name="Hiras J."/>
            <person name="Baecker N."/>
            <person name="Chan L.J."/>
            <person name="Eichorst S.A."/>
            <person name="Frey D."/>
            <person name="Adams P.D."/>
            <person name="Pray T."/>
            <person name="Tanjore D."/>
            <person name="Petzold C.J."/>
            <person name="Gladden J.M."/>
            <person name="Simmons B.A."/>
            <person name="Singer S.W."/>
        </authorList>
    </citation>
    <scope>NUCLEOTIDE SEQUENCE [LARGE SCALE GENOMIC DNA]</scope>
    <source>
        <strain evidence="1">JTherm</strain>
    </source>
</reference>
<comment type="caution">
    <text evidence="1">The sequence shown here is derived from an EMBL/GenBank/DDBJ whole genome shotgun (WGS) entry which is preliminary data.</text>
</comment>